<protein>
    <submittedName>
        <fullName evidence="2">Uncharacterized protein</fullName>
    </submittedName>
</protein>
<feature type="region of interest" description="Disordered" evidence="1">
    <location>
        <begin position="1"/>
        <end position="172"/>
    </location>
</feature>
<name>A0A6A5W8G5_9PLEO</name>
<feature type="compositionally biased region" description="Low complexity" evidence="1">
    <location>
        <begin position="297"/>
        <end position="314"/>
    </location>
</feature>
<dbReference type="AlphaFoldDB" id="A0A6A5W8G5"/>
<keyword evidence="3" id="KW-1185">Reference proteome</keyword>
<feature type="compositionally biased region" description="Polar residues" evidence="1">
    <location>
        <begin position="353"/>
        <end position="369"/>
    </location>
</feature>
<feature type="compositionally biased region" description="Acidic residues" evidence="1">
    <location>
        <begin position="391"/>
        <end position="407"/>
    </location>
</feature>
<reference evidence="2" key="1">
    <citation type="journal article" date="2020" name="Stud. Mycol.">
        <title>101 Dothideomycetes genomes: a test case for predicting lifestyles and emergence of pathogens.</title>
        <authorList>
            <person name="Haridas S."/>
            <person name="Albert R."/>
            <person name="Binder M."/>
            <person name="Bloem J."/>
            <person name="Labutti K."/>
            <person name="Salamov A."/>
            <person name="Andreopoulos B."/>
            <person name="Baker S."/>
            <person name="Barry K."/>
            <person name="Bills G."/>
            <person name="Bluhm B."/>
            <person name="Cannon C."/>
            <person name="Castanera R."/>
            <person name="Culley D."/>
            <person name="Daum C."/>
            <person name="Ezra D."/>
            <person name="Gonzalez J."/>
            <person name="Henrissat B."/>
            <person name="Kuo A."/>
            <person name="Liang C."/>
            <person name="Lipzen A."/>
            <person name="Lutzoni F."/>
            <person name="Magnuson J."/>
            <person name="Mondo S."/>
            <person name="Nolan M."/>
            <person name="Ohm R."/>
            <person name="Pangilinan J."/>
            <person name="Park H.-J."/>
            <person name="Ramirez L."/>
            <person name="Alfaro M."/>
            <person name="Sun H."/>
            <person name="Tritt A."/>
            <person name="Yoshinaga Y."/>
            <person name="Zwiers L.-H."/>
            <person name="Turgeon B."/>
            <person name="Goodwin S."/>
            <person name="Spatafora J."/>
            <person name="Crous P."/>
            <person name="Grigoriev I."/>
        </authorList>
    </citation>
    <scope>NUCLEOTIDE SEQUENCE</scope>
    <source>
        <strain evidence="2">CBS 123094</strain>
    </source>
</reference>
<evidence type="ECO:0000256" key="1">
    <source>
        <dbReference type="SAM" id="MobiDB-lite"/>
    </source>
</evidence>
<gene>
    <name evidence="2" type="ORF">P154DRAFT_445556</name>
</gene>
<proteinExistence type="predicted"/>
<dbReference type="EMBL" id="ML977639">
    <property type="protein sequence ID" value="KAF1995405.1"/>
    <property type="molecule type" value="Genomic_DNA"/>
</dbReference>
<feature type="region of interest" description="Disordered" evidence="1">
    <location>
        <begin position="185"/>
        <end position="474"/>
    </location>
</feature>
<feature type="compositionally biased region" description="Acidic residues" evidence="1">
    <location>
        <begin position="200"/>
        <end position="214"/>
    </location>
</feature>
<evidence type="ECO:0000313" key="3">
    <source>
        <dbReference type="Proteomes" id="UP000799779"/>
    </source>
</evidence>
<organism evidence="2 3">
    <name type="scientific">Amniculicola lignicola CBS 123094</name>
    <dbReference type="NCBI Taxonomy" id="1392246"/>
    <lineage>
        <taxon>Eukaryota</taxon>
        <taxon>Fungi</taxon>
        <taxon>Dikarya</taxon>
        <taxon>Ascomycota</taxon>
        <taxon>Pezizomycotina</taxon>
        <taxon>Dothideomycetes</taxon>
        <taxon>Pleosporomycetidae</taxon>
        <taxon>Pleosporales</taxon>
        <taxon>Amniculicolaceae</taxon>
        <taxon>Amniculicola</taxon>
    </lineage>
</organism>
<evidence type="ECO:0000313" key="2">
    <source>
        <dbReference type="EMBL" id="KAF1995405.1"/>
    </source>
</evidence>
<feature type="compositionally biased region" description="Low complexity" evidence="1">
    <location>
        <begin position="90"/>
        <end position="101"/>
    </location>
</feature>
<sequence length="515" mass="56207">MPRPKRTKVASTTATKRVTKPQKAAKPTPEPREASESSGPLDKFSDEEDGTVFKSSRIRRRWNPDRPEPQVGVDFTMSGALPAGDVVAPSESRQTPSSSTSKRTRASTGRKDSRAQKATVRGQESTNTALHDTLVDEESSITFGDLSFGSLDSQSPAHGTRPPSMIGGTPAHETSFLALTNFKRRTRQPSLLRMVHQTTDVEDNDLDELDDFNPEAESTPLNLCKNEKEQENEANVDLSLSSTSSRGRKRKLSSPVVQVPRSSPPFEPPSGVDVEESRSSSPSLPENIVPSREEVPDSQLPPESEPPSETQAPPRSSSTPVEDVEDSPVKPRQRGRRKATHSAAANLKGEANKSANGRTKAQSISTAKLQSMLPRRRTYRTEERDAFDIASSDEADPTPIDSDEDELQMPTRRTSAKRKGPKAEVAKKTSRKAKKPAMLAAAVRKNTKTYGRLSSDKENAGGEDESRDVENTTELSVTAPKSALAAIAKKFEDVDAFEMEFESVDASGENSSPWR</sequence>
<feature type="compositionally biased region" description="Basic residues" evidence="1">
    <location>
        <begin position="331"/>
        <end position="340"/>
    </location>
</feature>
<dbReference type="OrthoDB" id="5423493at2759"/>
<dbReference type="Proteomes" id="UP000799779">
    <property type="component" value="Unassembled WGS sequence"/>
</dbReference>
<accession>A0A6A5W8G5</accession>